<name>A0A0R1E7A2_DROYA</name>
<evidence type="ECO:0000313" key="2">
    <source>
        <dbReference type="Proteomes" id="UP000002282"/>
    </source>
</evidence>
<dbReference type="KEGG" id="dya:Dyak_GE28614"/>
<accession>A0A0R1E7A2</accession>
<dbReference type="EMBL" id="CH891601">
    <property type="protein sequence ID" value="KRK05120.1"/>
    <property type="molecule type" value="Genomic_DNA"/>
</dbReference>
<evidence type="ECO:0000313" key="1">
    <source>
        <dbReference type="EMBL" id="KRK05120.1"/>
    </source>
</evidence>
<organism evidence="1 2">
    <name type="scientific">Drosophila yakuba</name>
    <name type="common">Fruit fly</name>
    <dbReference type="NCBI Taxonomy" id="7245"/>
    <lineage>
        <taxon>Eukaryota</taxon>
        <taxon>Metazoa</taxon>
        <taxon>Ecdysozoa</taxon>
        <taxon>Arthropoda</taxon>
        <taxon>Hexapoda</taxon>
        <taxon>Insecta</taxon>
        <taxon>Pterygota</taxon>
        <taxon>Neoptera</taxon>
        <taxon>Endopterygota</taxon>
        <taxon>Diptera</taxon>
        <taxon>Brachycera</taxon>
        <taxon>Muscomorpha</taxon>
        <taxon>Ephydroidea</taxon>
        <taxon>Drosophilidae</taxon>
        <taxon>Drosophila</taxon>
        <taxon>Sophophora</taxon>
    </lineage>
</organism>
<proteinExistence type="predicted"/>
<keyword evidence="2" id="KW-1185">Reference proteome</keyword>
<reference evidence="1 2" key="1">
    <citation type="journal article" date="2007" name="Nature">
        <title>Evolution of genes and genomes on the Drosophila phylogeny.</title>
        <authorList>
            <consortium name="Drosophila 12 Genomes Consortium"/>
            <person name="Clark A.G."/>
            <person name="Eisen M.B."/>
            <person name="Smith D.R."/>
            <person name="Bergman C.M."/>
            <person name="Oliver B."/>
            <person name="Markow T.A."/>
            <person name="Kaufman T.C."/>
            <person name="Kellis M."/>
            <person name="Gelbart W."/>
            <person name="Iyer V.N."/>
            <person name="Pollard D.A."/>
            <person name="Sackton T.B."/>
            <person name="Larracuente A.M."/>
            <person name="Singh N.D."/>
            <person name="Abad J.P."/>
            <person name="Abt D.N."/>
            <person name="Adryan B."/>
            <person name="Aguade M."/>
            <person name="Akashi H."/>
            <person name="Anderson W.W."/>
            <person name="Aquadro C.F."/>
            <person name="Ardell D.H."/>
            <person name="Arguello R."/>
            <person name="Artieri C.G."/>
            <person name="Barbash D.A."/>
            <person name="Barker D."/>
            <person name="Barsanti P."/>
            <person name="Batterham P."/>
            <person name="Batzoglou S."/>
            <person name="Begun D."/>
            <person name="Bhutkar A."/>
            <person name="Blanco E."/>
            <person name="Bosak S.A."/>
            <person name="Bradley R.K."/>
            <person name="Brand A.D."/>
            <person name="Brent M.R."/>
            <person name="Brooks A.N."/>
            <person name="Brown R.H."/>
            <person name="Butlin R.K."/>
            <person name="Caggese C."/>
            <person name="Calvi B.R."/>
            <person name="Bernardo de Carvalho A."/>
            <person name="Caspi A."/>
            <person name="Castrezana S."/>
            <person name="Celniker S.E."/>
            <person name="Chang J.L."/>
            <person name="Chapple C."/>
            <person name="Chatterji S."/>
            <person name="Chinwalla A."/>
            <person name="Civetta A."/>
            <person name="Clifton S.W."/>
            <person name="Comeron J.M."/>
            <person name="Costello J.C."/>
            <person name="Coyne J.A."/>
            <person name="Daub J."/>
            <person name="David R.G."/>
            <person name="Delcher A.L."/>
            <person name="Delehaunty K."/>
            <person name="Do C.B."/>
            <person name="Ebling H."/>
            <person name="Edwards K."/>
            <person name="Eickbush T."/>
            <person name="Evans J.D."/>
            <person name="Filipski A."/>
            <person name="Findeiss S."/>
            <person name="Freyhult E."/>
            <person name="Fulton L."/>
            <person name="Fulton R."/>
            <person name="Garcia A.C."/>
            <person name="Gardiner A."/>
            <person name="Garfield D.A."/>
            <person name="Garvin B.E."/>
            <person name="Gibson G."/>
            <person name="Gilbert D."/>
            <person name="Gnerre S."/>
            <person name="Godfrey J."/>
            <person name="Good R."/>
            <person name="Gotea V."/>
            <person name="Gravely B."/>
            <person name="Greenberg A.J."/>
            <person name="Griffiths-Jones S."/>
            <person name="Gross S."/>
            <person name="Guigo R."/>
            <person name="Gustafson E.A."/>
            <person name="Haerty W."/>
            <person name="Hahn M.W."/>
            <person name="Halligan D.L."/>
            <person name="Halpern A.L."/>
            <person name="Halter G.M."/>
            <person name="Han M.V."/>
            <person name="Heger A."/>
            <person name="Hillier L."/>
            <person name="Hinrichs A.S."/>
            <person name="Holmes I."/>
            <person name="Hoskins R.A."/>
            <person name="Hubisz M.J."/>
            <person name="Hultmark D."/>
            <person name="Huntley M.A."/>
            <person name="Jaffe D.B."/>
            <person name="Jagadeeshan S."/>
            <person name="Jeck W.R."/>
            <person name="Johnson J."/>
            <person name="Jones C.D."/>
            <person name="Jordan W.C."/>
            <person name="Karpen G.H."/>
            <person name="Kataoka E."/>
            <person name="Keightley P.D."/>
            <person name="Kheradpour P."/>
            <person name="Kirkness E.F."/>
            <person name="Koerich L.B."/>
            <person name="Kristiansen K."/>
            <person name="Kudrna D."/>
            <person name="Kulathinal R.J."/>
            <person name="Kumar S."/>
            <person name="Kwok R."/>
            <person name="Lander E."/>
            <person name="Langley C.H."/>
            <person name="Lapoint R."/>
            <person name="Lazzaro B.P."/>
            <person name="Lee S.J."/>
            <person name="Levesque L."/>
            <person name="Li R."/>
            <person name="Lin C.F."/>
            <person name="Lin M.F."/>
            <person name="Lindblad-Toh K."/>
            <person name="Llopart A."/>
            <person name="Long M."/>
            <person name="Low L."/>
            <person name="Lozovsky E."/>
            <person name="Lu J."/>
            <person name="Luo M."/>
            <person name="Machado C.A."/>
            <person name="Makalowski W."/>
            <person name="Marzo M."/>
            <person name="Matsuda M."/>
            <person name="Matzkin L."/>
            <person name="McAllister B."/>
            <person name="McBride C.S."/>
            <person name="McKernan B."/>
            <person name="McKernan K."/>
            <person name="Mendez-Lago M."/>
            <person name="Minx P."/>
            <person name="Mollenhauer M.U."/>
            <person name="Montooth K."/>
            <person name="Mount S.M."/>
            <person name="Mu X."/>
            <person name="Myers E."/>
            <person name="Negre B."/>
            <person name="Newfeld S."/>
            <person name="Nielsen R."/>
            <person name="Noor M.A."/>
            <person name="O'Grady P."/>
            <person name="Pachter L."/>
            <person name="Papaceit M."/>
            <person name="Parisi M.J."/>
            <person name="Parisi M."/>
            <person name="Parts L."/>
            <person name="Pedersen J.S."/>
            <person name="Pesole G."/>
            <person name="Phillippy A.M."/>
            <person name="Ponting C.P."/>
            <person name="Pop M."/>
            <person name="Porcelli D."/>
            <person name="Powell J.R."/>
            <person name="Prohaska S."/>
            <person name="Pruitt K."/>
            <person name="Puig M."/>
            <person name="Quesneville H."/>
            <person name="Ram K.R."/>
            <person name="Rand D."/>
            <person name="Rasmussen M.D."/>
            <person name="Reed L.K."/>
            <person name="Reenan R."/>
            <person name="Reily A."/>
            <person name="Remington K.A."/>
            <person name="Rieger T.T."/>
            <person name="Ritchie M.G."/>
            <person name="Robin C."/>
            <person name="Rogers Y.H."/>
            <person name="Rohde C."/>
            <person name="Rozas J."/>
            <person name="Rubenfield M.J."/>
            <person name="Ruiz A."/>
            <person name="Russo S."/>
            <person name="Salzberg S.L."/>
            <person name="Sanchez-Gracia A."/>
            <person name="Saranga D.J."/>
            <person name="Sato H."/>
            <person name="Schaeffer S.W."/>
            <person name="Schatz M.C."/>
            <person name="Schlenke T."/>
            <person name="Schwartz R."/>
            <person name="Segarra C."/>
            <person name="Singh R.S."/>
            <person name="Sirot L."/>
            <person name="Sirota M."/>
            <person name="Sisneros N.B."/>
            <person name="Smith C.D."/>
            <person name="Smith T.F."/>
            <person name="Spieth J."/>
            <person name="Stage D.E."/>
            <person name="Stark A."/>
            <person name="Stephan W."/>
            <person name="Strausberg R.L."/>
            <person name="Strempel S."/>
            <person name="Sturgill D."/>
            <person name="Sutton G."/>
            <person name="Sutton G.G."/>
            <person name="Tao W."/>
            <person name="Teichmann S."/>
            <person name="Tobari Y.N."/>
            <person name="Tomimura Y."/>
            <person name="Tsolas J.M."/>
            <person name="Valente V.L."/>
            <person name="Venter E."/>
            <person name="Venter J.C."/>
            <person name="Vicario S."/>
            <person name="Vieira F.G."/>
            <person name="Vilella A.J."/>
            <person name="Villasante A."/>
            <person name="Walenz B."/>
            <person name="Wang J."/>
            <person name="Wasserman M."/>
            <person name="Watts T."/>
            <person name="Wilson D."/>
            <person name="Wilson R.K."/>
            <person name="Wing R.A."/>
            <person name="Wolfner M.F."/>
            <person name="Wong A."/>
            <person name="Wong G.K."/>
            <person name="Wu C.I."/>
            <person name="Wu G."/>
            <person name="Yamamoto D."/>
            <person name="Yang H.P."/>
            <person name="Yang S.P."/>
            <person name="Yorke J.A."/>
            <person name="Yoshida K."/>
            <person name="Zdobnov E."/>
            <person name="Zhang P."/>
            <person name="Zhang Y."/>
            <person name="Zimin A.V."/>
            <person name="Baldwin J."/>
            <person name="Abdouelleil A."/>
            <person name="Abdulkadir J."/>
            <person name="Abebe A."/>
            <person name="Abera B."/>
            <person name="Abreu J."/>
            <person name="Acer S.C."/>
            <person name="Aftuck L."/>
            <person name="Alexander A."/>
            <person name="An P."/>
            <person name="Anderson E."/>
            <person name="Anderson S."/>
            <person name="Arachi H."/>
            <person name="Azer M."/>
            <person name="Bachantsang P."/>
            <person name="Barry A."/>
            <person name="Bayul T."/>
            <person name="Berlin A."/>
            <person name="Bessette D."/>
            <person name="Bloom T."/>
            <person name="Blye J."/>
            <person name="Boguslavskiy L."/>
            <person name="Bonnet C."/>
            <person name="Boukhgalter B."/>
            <person name="Bourzgui I."/>
            <person name="Brown A."/>
            <person name="Cahill P."/>
            <person name="Channer S."/>
            <person name="Cheshatsang Y."/>
            <person name="Chuda L."/>
            <person name="Citroen M."/>
            <person name="Collymore A."/>
            <person name="Cooke P."/>
            <person name="Costello M."/>
            <person name="D'Aco K."/>
            <person name="Daza R."/>
            <person name="De Haan G."/>
            <person name="DeGray S."/>
            <person name="DeMaso C."/>
            <person name="Dhargay N."/>
            <person name="Dooley K."/>
            <person name="Dooley E."/>
            <person name="Doricent M."/>
            <person name="Dorje P."/>
            <person name="Dorjee K."/>
            <person name="Dupes A."/>
            <person name="Elong R."/>
            <person name="Falk J."/>
            <person name="Farina A."/>
            <person name="Faro S."/>
            <person name="Ferguson D."/>
            <person name="Fisher S."/>
            <person name="Foley C.D."/>
            <person name="Franke A."/>
            <person name="Friedrich D."/>
            <person name="Gadbois L."/>
            <person name="Gearin G."/>
            <person name="Gearin C.R."/>
            <person name="Giannoukos G."/>
            <person name="Goode T."/>
            <person name="Graham J."/>
            <person name="Grandbois E."/>
            <person name="Grewal S."/>
            <person name="Gyaltsen K."/>
            <person name="Hafez N."/>
            <person name="Hagos B."/>
            <person name="Hall J."/>
            <person name="Henson C."/>
            <person name="Hollinger A."/>
            <person name="Honan T."/>
            <person name="Huard M.D."/>
            <person name="Hughes L."/>
            <person name="Hurhula B."/>
            <person name="Husby M.E."/>
            <person name="Kamat A."/>
            <person name="Kanga B."/>
            <person name="Kashin S."/>
            <person name="Khazanovich D."/>
            <person name="Kisner P."/>
            <person name="Lance K."/>
            <person name="Lara M."/>
            <person name="Lee W."/>
            <person name="Lennon N."/>
            <person name="Letendre F."/>
            <person name="LeVine R."/>
            <person name="Lipovsky A."/>
            <person name="Liu X."/>
            <person name="Liu J."/>
            <person name="Liu S."/>
            <person name="Lokyitsang T."/>
            <person name="Lokyitsang Y."/>
            <person name="Lubonja R."/>
            <person name="Lui A."/>
            <person name="MacDonald P."/>
            <person name="Magnisalis V."/>
            <person name="Maru K."/>
            <person name="Matthews C."/>
            <person name="McCusker W."/>
            <person name="McDonough S."/>
            <person name="Mehta T."/>
            <person name="Meldrim J."/>
            <person name="Meneus L."/>
            <person name="Mihai O."/>
            <person name="Mihalev A."/>
            <person name="Mihova T."/>
            <person name="Mittelman R."/>
            <person name="Mlenga V."/>
            <person name="Montmayeur A."/>
            <person name="Mulrain L."/>
            <person name="Navidi A."/>
            <person name="Naylor J."/>
            <person name="Negash T."/>
            <person name="Nguyen T."/>
            <person name="Nguyen N."/>
            <person name="Nicol R."/>
            <person name="Norbu C."/>
            <person name="Norbu N."/>
            <person name="Novod N."/>
            <person name="O'Neill B."/>
            <person name="Osman S."/>
            <person name="Markiewicz E."/>
            <person name="Oyono O.L."/>
            <person name="Patti C."/>
            <person name="Phunkhang P."/>
            <person name="Pierre F."/>
            <person name="Priest M."/>
            <person name="Raghuraman S."/>
            <person name="Rege F."/>
            <person name="Reyes R."/>
            <person name="Rise C."/>
            <person name="Rogov P."/>
            <person name="Ross K."/>
            <person name="Ryan E."/>
            <person name="Settipalli S."/>
            <person name="Shea T."/>
            <person name="Sherpa N."/>
            <person name="Shi L."/>
            <person name="Shih D."/>
            <person name="Sparrow T."/>
            <person name="Spaulding J."/>
            <person name="Stalker J."/>
            <person name="Stange-Thomann N."/>
            <person name="Stavropoulos S."/>
            <person name="Stone C."/>
            <person name="Strader C."/>
            <person name="Tesfaye S."/>
            <person name="Thomson T."/>
            <person name="Thoulutsang Y."/>
            <person name="Thoulutsang D."/>
            <person name="Topham K."/>
            <person name="Topping I."/>
            <person name="Tsamla T."/>
            <person name="Vassiliev H."/>
            <person name="Vo A."/>
            <person name="Wangchuk T."/>
            <person name="Wangdi T."/>
            <person name="Weiand M."/>
            <person name="Wilkinson J."/>
            <person name="Wilson A."/>
            <person name="Yadav S."/>
            <person name="Young G."/>
            <person name="Yu Q."/>
            <person name="Zembek L."/>
            <person name="Zhong D."/>
            <person name="Zimmer A."/>
            <person name="Zwirko Z."/>
            <person name="Jaffe D.B."/>
            <person name="Alvarez P."/>
            <person name="Brockman W."/>
            <person name="Butler J."/>
            <person name="Chin C."/>
            <person name="Gnerre S."/>
            <person name="Grabherr M."/>
            <person name="Kleber M."/>
            <person name="Mauceli E."/>
            <person name="MacCallum I."/>
        </authorList>
    </citation>
    <scope>NUCLEOTIDE SEQUENCE [LARGE SCALE GENOMIC DNA]</scope>
    <source>
        <strain evidence="2">Tai18E2 / Tucson 14021-0261.01</strain>
    </source>
</reference>
<protein>
    <submittedName>
        <fullName evidence="1">Uncharacterized protein</fullName>
    </submittedName>
</protein>
<dbReference type="Proteomes" id="UP000002282">
    <property type="component" value="Unassembled WGS sequence"/>
</dbReference>
<reference evidence="1 2" key="2">
    <citation type="journal article" date="2007" name="PLoS Biol.">
        <title>Principles of genome evolution in the Drosophila melanogaster species group.</title>
        <authorList>
            <person name="Ranz J.M."/>
            <person name="Maurin D."/>
            <person name="Chan Y.S."/>
            <person name="von Grotthuss M."/>
            <person name="Hillier L.W."/>
            <person name="Roote J."/>
            <person name="Ashburner M."/>
            <person name="Bergman C.M."/>
        </authorList>
    </citation>
    <scope>NUCLEOTIDE SEQUENCE [LARGE SCALE GENOMIC DNA]</scope>
    <source>
        <strain evidence="2">Tai18E2 / Tucson 14021-0261.01</strain>
    </source>
</reference>
<dbReference type="AlphaFoldDB" id="A0A0R1E7A2"/>
<sequence length="162" mass="18920">MKQLNQEKNKANFDIKHEKIKMERGVKGDSKFNDWFEEKLEWDPLLNKNTLGGKSVKKFSKIEENSETPNSKERIRSNTTAVKKTAKSKGILTRGHGCYRCNSLGYMQEHLRFGRFVCPSDLLRVKLEQRDLCRCIPCCYFSLYQTCMPYKFIYQCCVAPGQ</sequence>
<gene>
    <name evidence="1" type="primary">Dyak\GE28614</name>
    <name evidence="1" type="synonym">GE28614</name>
    <name evidence="1" type="ORF">Dyak_GE28614</name>
</gene>